<dbReference type="InterPro" id="IPR013744">
    <property type="entry name" value="SidJ"/>
</dbReference>
<dbReference type="PANTHER" id="PTHR31591:SF7">
    <property type="entry name" value="DUF1749-DOMAIN-CONTAINING PROTEIN"/>
    <property type="match status" value="1"/>
</dbReference>
<dbReference type="EMBL" id="KB446545">
    <property type="protein sequence ID" value="EME39569.1"/>
    <property type="molecule type" value="Genomic_DNA"/>
</dbReference>
<accession>M2Y2Q0</accession>
<dbReference type="SUPFAM" id="SSF53474">
    <property type="entry name" value="alpha/beta-Hydrolases"/>
    <property type="match status" value="1"/>
</dbReference>
<dbReference type="Proteomes" id="UP000016933">
    <property type="component" value="Unassembled WGS sequence"/>
</dbReference>
<reference evidence="1 2" key="2">
    <citation type="journal article" date="2012" name="PLoS Pathog.">
        <title>Diverse lifestyles and strategies of plant pathogenesis encoded in the genomes of eighteen Dothideomycetes fungi.</title>
        <authorList>
            <person name="Ohm R.A."/>
            <person name="Feau N."/>
            <person name="Henrissat B."/>
            <person name="Schoch C.L."/>
            <person name="Horwitz B.A."/>
            <person name="Barry K.W."/>
            <person name="Condon B.J."/>
            <person name="Copeland A.C."/>
            <person name="Dhillon B."/>
            <person name="Glaser F."/>
            <person name="Hesse C.N."/>
            <person name="Kosti I."/>
            <person name="LaButti K."/>
            <person name="Lindquist E.A."/>
            <person name="Lucas S."/>
            <person name="Salamov A.A."/>
            <person name="Bradshaw R.E."/>
            <person name="Ciuffetti L."/>
            <person name="Hamelin R.C."/>
            <person name="Kema G.H.J."/>
            <person name="Lawrence C."/>
            <person name="Scott J.A."/>
            <person name="Spatafora J.W."/>
            <person name="Turgeon B.G."/>
            <person name="de Wit P.J.G.M."/>
            <person name="Zhong S."/>
            <person name="Goodwin S.B."/>
            <person name="Grigoriev I.V."/>
        </authorList>
    </citation>
    <scope>NUCLEOTIDE SEQUENCE [LARGE SCALE GENOMIC DNA]</scope>
    <source>
        <strain evidence="2">NZE10 / CBS 128990</strain>
    </source>
</reference>
<dbReference type="HOGENOM" id="CLU_049633_5_0_1"/>
<dbReference type="InterPro" id="IPR029058">
    <property type="entry name" value="AB_hydrolase_fold"/>
</dbReference>
<evidence type="ECO:0000313" key="2">
    <source>
        <dbReference type="Proteomes" id="UP000016933"/>
    </source>
</evidence>
<dbReference type="OrthoDB" id="10034502at2759"/>
<dbReference type="AlphaFoldDB" id="M2Y2Q0"/>
<dbReference type="Gene3D" id="3.40.50.1820">
    <property type="entry name" value="alpha/beta hydrolase"/>
    <property type="match status" value="1"/>
</dbReference>
<dbReference type="eggNOG" id="KOG4840">
    <property type="taxonomic scope" value="Eukaryota"/>
</dbReference>
<dbReference type="Pfam" id="PF08538">
    <property type="entry name" value="DUF1749"/>
    <property type="match status" value="1"/>
</dbReference>
<sequence>MGHSTGCQDCMEYTVGKHAEKRPKVDGVILQAPVSDRESLEDELPQAHKHEADLLALKMIREGHDKDAMPNRLTKPIFGRLAVTAKRWVDVSSPGPDHSGADDYFSSDLPIERLKATFGKLPASSPLLILFSGSDESVPSKVDKHKLVKTWIDNVKAGGGSVDDKNGGVVAGASHNYNGDPEGVVQNMVKRVLGFISRLDEESFAVDSKTARM</sequence>
<gene>
    <name evidence="1" type="ORF">DOTSEDRAFT_75285</name>
</gene>
<name>M2Y2Q0_DOTSN</name>
<keyword evidence="2" id="KW-1185">Reference proteome</keyword>
<proteinExistence type="predicted"/>
<dbReference type="OMA" id="DREYMAT"/>
<protein>
    <submittedName>
        <fullName evidence="1">Uncharacterized protein</fullName>
    </submittedName>
</protein>
<dbReference type="PANTHER" id="PTHR31591">
    <property type="entry name" value="UPF0613 PROTEIN PB24D3.06C"/>
    <property type="match status" value="1"/>
</dbReference>
<evidence type="ECO:0000313" key="1">
    <source>
        <dbReference type="EMBL" id="EME39569.1"/>
    </source>
</evidence>
<organism evidence="1 2">
    <name type="scientific">Dothistroma septosporum (strain NZE10 / CBS 128990)</name>
    <name type="common">Red band needle blight fungus</name>
    <name type="synonym">Mycosphaerella pini</name>
    <dbReference type="NCBI Taxonomy" id="675120"/>
    <lineage>
        <taxon>Eukaryota</taxon>
        <taxon>Fungi</taxon>
        <taxon>Dikarya</taxon>
        <taxon>Ascomycota</taxon>
        <taxon>Pezizomycotina</taxon>
        <taxon>Dothideomycetes</taxon>
        <taxon>Dothideomycetidae</taxon>
        <taxon>Mycosphaerellales</taxon>
        <taxon>Mycosphaerellaceae</taxon>
        <taxon>Dothistroma</taxon>
    </lineage>
</organism>
<reference evidence="2" key="1">
    <citation type="journal article" date="2012" name="PLoS Genet.">
        <title>The genomes of the fungal plant pathogens Cladosporium fulvum and Dothistroma septosporum reveal adaptation to different hosts and lifestyles but also signatures of common ancestry.</title>
        <authorList>
            <person name="de Wit P.J.G.M."/>
            <person name="van der Burgt A."/>
            <person name="Oekmen B."/>
            <person name="Stergiopoulos I."/>
            <person name="Abd-Elsalam K.A."/>
            <person name="Aerts A.L."/>
            <person name="Bahkali A.H."/>
            <person name="Beenen H.G."/>
            <person name="Chettri P."/>
            <person name="Cox M.P."/>
            <person name="Datema E."/>
            <person name="de Vries R.P."/>
            <person name="Dhillon B."/>
            <person name="Ganley A.R."/>
            <person name="Griffiths S.A."/>
            <person name="Guo Y."/>
            <person name="Hamelin R.C."/>
            <person name="Henrissat B."/>
            <person name="Kabir M.S."/>
            <person name="Jashni M.K."/>
            <person name="Kema G."/>
            <person name="Klaubauf S."/>
            <person name="Lapidus A."/>
            <person name="Levasseur A."/>
            <person name="Lindquist E."/>
            <person name="Mehrabi R."/>
            <person name="Ohm R.A."/>
            <person name="Owen T.J."/>
            <person name="Salamov A."/>
            <person name="Schwelm A."/>
            <person name="Schijlen E."/>
            <person name="Sun H."/>
            <person name="van den Burg H.A."/>
            <person name="van Ham R.C.H.J."/>
            <person name="Zhang S."/>
            <person name="Goodwin S.B."/>
            <person name="Grigoriev I.V."/>
            <person name="Collemare J."/>
            <person name="Bradshaw R.E."/>
        </authorList>
    </citation>
    <scope>NUCLEOTIDE SEQUENCE [LARGE SCALE GENOMIC DNA]</scope>
    <source>
        <strain evidence="2">NZE10 / CBS 128990</strain>
    </source>
</reference>